<dbReference type="InterPro" id="IPR043129">
    <property type="entry name" value="ATPase_NBD"/>
</dbReference>
<name>A0ABT7EAG3_9FIRM</name>
<dbReference type="EMBL" id="JASKYM010000004">
    <property type="protein sequence ID" value="MDK2563919.1"/>
    <property type="molecule type" value="Genomic_DNA"/>
</dbReference>
<evidence type="ECO:0000256" key="1">
    <source>
        <dbReference type="ARBA" id="ARBA00002486"/>
    </source>
</evidence>
<keyword evidence="5" id="KW-1185">Reference proteome</keyword>
<dbReference type="Proteomes" id="UP001301012">
    <property type="component" value="Unassembled WGS sequence"/>
</dbReference>
<dbReference type="InterPro" id="IPR036388">
    <property type="entry name" value="WH-like_DNA-bd_sf"/>
</dbReference>
<protein>
    <submittedName>
        <fullName evidence="4">ROK family transcriptional regulator</fullName>
    </submittedName>
</protein>
<organism evidence="4 5">
    <name type="scientific">Romboutsia sedimentorum</name>
    <dbReference type="NCBI Taxonomy" id="1368474"/>
    <lineage>
        <taxon>Bacteria</taxon>
        <taxon>Bacillati</taxon>
        <taxon>Bacillota</taxon>
        <taxon>Clostridia</taxon>
        <taxon>Peptostreptococcales</taxon>
        <taxon>Peptostreptococcaceae</taxon>
        <taxon>Romboutsia</taxon>
    </lineage>
</organism>
<sequence>MRNRTTVAESKISNKAKISKFIYKQNETSKQEICQLLGLSMPTVLQNIKELVESGIVSEVGKYQSTGGRKAKVLSIADNIKYSIGIDITKNHTSFVLLDVKGTLIEKKRIRYNYESSIDYYQTLGIHLDKFIEESNIDTDKILGVGISIPGIIDEDNLMLTNSHTLKVQNISLKNFSQFINYDTCFKNDANSAAYAEISLNNKQCIYLSISNTVGGAIYMNDSIYKGDNFKSAEFGHMIIKPNGNPCYCGKNGCVDAYCSAKVLSKHSDDDLDLFFKELENGNKEYLNIWDEYLDYLAMTITNLRMVFDCDIILGGYVGGYLDNYMLDINRNISKYNNFEVDTYYINAAKYKKEASAIGVGIQFIDKFFESLI</sequence>
<accession>A0ABT7EAG3</accession>
<dbReference type="SUPFAM" id="SSF53067">
    <property type="entry name" value="Actin-like ATPase domain"/>
    <property type="match status" value="1"/>
</dbReference>
<gene>
    <name evidence="4" type="ORF">QOZ84_10185</name>
</gene>
<dbReference type="InterPro" id="IPR000600">
    <property type="entry name" value="ROK"/>
</dbReference>
<dbReference type="InterPro" id="IPR036390">
    <property type="entry name" value="WH_DNA-bd_sf"/>
</dbReference>
<dbReference type="Gene3D" id="3.30.420.40">
    <property type="match status" value="2"/>
</dbReference>
<dbReference type="RefSeq" id="WP_284132856.1">
    <property type="nucleotide sequence ID" value="NZ_JASKYM010000004.1"/>
</dbReference>
<evidence type="ECO:0000256" key="3">
    <source>
        <dbReference type="ARBA" id="ARBA00022629"/>
    </source>
</evidence>
<comment type="caution">
    <text evidence="4">The sequence shown here is derived from an EMBL/GenBank/DDBJ whole genome shotgun (WGS) entry which is preliminary data.</text>
</comment>
<evidence type="ECO:0000256" key="2">
    <source>
        <dbReference type="ARBA" id="ARBA00006479"/>
    </source>
</evidence>
<proteinExistence type="inferred from homology"/>
<comment type="similarity">
    <text evidence="2">Belongs to the ROK (NagC/XylR) family.</text>
</comment>
<dbReference type="Pfam" id="PF00480">
    <property type="entry name" value="ROK"/>
    <property type="match status" value="1"/>
</dbReference>
<dbReference type="Gene3D" id="1.10.10.10">
    <property type="entry name" value="Winged helix-like DNA-binding domain superfamily/Winged helix DNA-binding domain"/>
    <property type="match status" value="1"/>
</dbReference>
<keyword evidence="3" id="KW-0119">Carbohydrate metabolism</keyword>
<dbReference type="Pfam" id="PF13412">
    <property type="entry name" value="HTH_24"/>
    <property type="match status" value="1"/>
</dbReference>
<dbReference type="PANTHER" id="PTHR18964:SF149">
    <property type="entry name" value="BIFUNCTIONAL UDP-N-ACETYLGLUCOSAMINE 2-EPIMERASE_N-ACETYLMANNOSAMINE KINASE"/>
    <property type="match status" value="1"/>
</dbReference>
<comment type="function">
    <text evidence="1">Transcriptional repressor of xylose-utilizing enzymes.</text>
</comment>
<keyword evidence="3" id="KW-0859">Xylose metabolism</keyword>
<reference evidence="4 5" key="1">
    <citation type="submission" date="2023-05" db="EMBL/GenBank/DDBJ databases">
        <title>Rombocin, a short stable natural nisin variant, displays selective antimicrobial activity against Listeria monocytogenes and employs dual mode of action to kill target bacterial strains.</title>
        <authorList>
            <person name="Wambui J."/>
            <person name="Stephan R."/>
            <person name="Kuipers O.P."/>
        </authorList>
    </citation>
    <scope>NUCLEOTIDE SEQUENCE [LARGE SCALE GENOMIC DNA]</scope>
    <source>
        <strain evidence="4 5">RC002</strain>
    </source>
</reference>
<dbReference type="PANTHER" id="PTHR18964">
    <property type="entry name" value="ROK (REPRESSOR, ORF, KINASE) FAMILY"/>
    <property type="match status" value="1"/>
</dbReference>
<dbReference type="SUPFAM" id="SSF46785">
    <property type="entry name" value="Winged helix' DNA-binding domain"/>
    <property type="match status" value="1"/>
</dbReference>
<evidence type="ECO:0000313" key="5">
    <source>
        <dbReference type="Proteomes" id="UP001301012"/>
    </source>
</evidence>
<evidence type="ECO:0000313" key="4">
    <source>
        <dbReference type="EMBL" id="MDK2563919.1"/>
    </source>
</evidence>